<name>A0ABQ6JL51_9ACTN</name>
<dbReference type="Gene3D" id="3.20.20.140">
    <property type="entry name" value="Metal-dependent hydrolases"/>
    <property type="match status" value="1"/>
</dbReference>
<dbReference type="Proteomes" id="UP001157017">
    <property type="component" value="Unassembled WGS sequence"/>
</dbReference>
<evidence type="ECO:0000313" key="2">
    <source>
        <dbReference type="EMBL" id="GMA88995.1"/>
    </source>
</evidence>
<sequence length="102" mass="10957">MSLVIDAHNHVGVRHGASQTGDELVAKMDEAGVDRACVFPFVEGVVDNTAVDDAAGPHPDRLIPYLALNPWTGQAAIDEPAPARRRRCPRPEACTRRSTATT</sequence>
<proteinExistence type="predicted"/>
<dbReference type="InterPro" id="IPR032466">
    <property type="entry name" value="Metal_Hydrolase"/>
</dbReference>
<dbReference type="EMBL" id="BSUZ01000001">
    <property type="protein sequence ID" value="GMA88995.1"/>
    <property type="molecule type" value="Genomic_DNA"/>
</dbReference>
<gene>
    <name evidence="2" type="ORF">GCM10025868_42450</name>
</gene>
<accession>A0ABQ6JL51</accession>
<evidence type="ECO:0000256" key="1">
    <source>
        <dbReference type="SAM" id="MobiDB-lite"/>
    </source>
</evidence>
<evidence type="ECO:0008006" key="4">
    <source>
        <dbReference type="Google" id="ProtNLM"/>
    </source>
</evidence>
<organism evidence="2 3">
    <name type="scientific">Angustibacter aerolatus</name>
    <dbReference type="NCBI Taxonomy" id="1162965"/>
    <lineage>
        <taxon>Bacteria</taxon>
        <taxon>Bacillati</taxon>
        <taxon>Actinomycetota</taxon>
        <taxon>Actinomycetes</taxon>
        <taxon>Kineosporiales</taxon>
        <taxon>Kineosporiaceae</taxon>
    </lineage>
</organism>
<protein>
    <recommendedName>
        <fullName evidence="4">Amidohydrolase-related domain-containing protein</fullName>
    </recommendedName>
</protein>
<dbReference type="SUPFAM" id="SSF51556">
    <property type="entry name" value="Metallo-dependent hydrolases"/>
    <property type="match status" value="1"/>
</dbReference>
<keyword evidence="3" id="KW-1185">Reference proteome</keyword>
<evidence type="ECO:0000313" key="3">
    <source>
        <dbReference type="Proteomes" id="UP001157017"/>
    </source>
</evidence>
<feature type="region of interest" description="Disordered" evidence="1">
    <location>
        <begin position="76"/>
        <end position="102"/>
    </location>
</feature>
<reference evidence="3" key="1">
    <citation type="journal article" date="2019" name="Int. J. Syst. Evol. Microbiol.">
        <title>The Global Catalogue of Microorganisms (GCM) 10K type strain sequencing project: providing services to taxonomists for standard genome sequencing and annotation.</title>
        <authorList>
            <consortium name="The Broad Institute Genomics Platform"/>
            <consortium name="The Broad Institute Genome Sequencing Center for Infectious Disease"/>
            <person name="Wu L."/>
            <person name="Ma J."/>
        </authorList>
    </citation>
    <scope>NUCLEOTIDE SEQUENCE [LARGE SCALE GENOMIC DNA]</scope>
    <source>
        <strain evidence="3">NBRC 108730</strain>
    </source>
</reference>
<comment type="caution">
    <text evidence="2">The sequence shown here is derived from an EMBL/GenBank/DDBJ whole genome shotgun (WGS) entry which is preliminary data.</text>
</comment>